<comment type="caution">
    <text evidence="8">The sequence shown here is derived from an EMBL/GenBank/DDBJ whole genome shotgun (WGS) entry which is preliminary data.</text>
</comment>
<keyword evidence="2" id="KW-0805">Transcription regulation</keyword>
<dbReference type="SMART" id="SM00421">
    <property type="entry name" value="HTH_LUXR"/>
    <property type="match status" value="1"/>
</dbReference>
<dbReference type="AlphaFoldDB" id="A0A4R1BLA1"/>
<dbReference type="CDD" id="cd06170">
    <property type="entry name" value="LuxR_C_like"/>
    <property type="match status" value="1"/>
</dbReference>
<dbReference type="PRINTS" id="PR00038">
    <property type="entry name" value="HTHLUXR"/>
</dbReference>
<proteinExistence type="predicted"/>
<dbReference type="InterPro" id="IPR000792">
    <property type="entry name" value="Tscrpt_reg_LuxR_C"/>
</dbReference>
<feature type="domain" description="HTH luxR-type" evidence="6">
    <location>
        <begin position="142"/>
        <end position="207"/>
    </location>
</feature>
<dbReference type="PROSITE" id="PS50043">
    <property type="entry name" value="HTH_LUXR_2"/>
    <property type="match status" value="1"/>
</dbReference>
<evidence type="ECO:0000256" key="4">
    <source>
        <dbReference type="ARBA" id="ARBA00023163"/>
    </source>
</evidence>
<dbReference type="InterPro" id="IPR016032">
    <property type="entry name" value="Sig_transdc_resp-reg_C-effctor"/>
</dbReference>
<keyword evidence="9" id="KW-1185">Reference proteome</keyword>
<reference evidence="8 9" key="1">
    <citation type="submission" date="2019-03" db="EMBL/GenBank/DDBJ databases">
        <title>Whole genome sequence of a novel Rubrobacter taiwanensis strain, isolated from Yellowstone National Park.</title>
        <authorList>
            <person name="Freed S."/>
            <person name="Ramaley R.F."/>
            <person name="Kyndt J.A."/>
        </authorList>
    </citation>
    <scope>NUCLEOTIDE SEQUENCE [LARGE SCALE GENOMIC DNA]</scope>
    <source>
        <strain evidence="8 9">Yellowstone</strain>
    </source>
</reference>
<dbReference type="Pfam" id="PF00196">
    <property type="entry name" value="GerE"/>
    <property type="match status" value="1"/>
</dbReference>
<dbReference type="SUPFAM" id="SSF52172">
    <property type="entry name" value="CheY-like"/>
    <property type="match status" value="1"/>
</dbReference>
<protein>
    <submittedName>
        <fullName evidence="8">Response regulator transcription factor</fullName>
    </submittedName>
</protein>
<dbReference type="InterPro" id="IPR011006">
    <property type="entry name" value="CheY-like_superfamily"/>
</dbReference>
<dbReference type="GO" id="GO:0006355">
    <property type="term" value="P:regulation of DNA-templated transcription"/>
    <property type="evidence" value="ECO:0007669"/>
    <property type="project" value="InterPro"/>
</dbReference>
<dbReference type="OrthoDB" id="9808843at2"/>
<gene>
    <name evidence="8" type="ORF">E0L93_06460</name>
</gene>
<evidence type="ECO:0000256" key="5">
    <source>
        <dbReference type="PROSITE-ProRule" id="PRU00169"/>
    </source>
</evidence>
<sequence length="212" mass="23448">MIVDDQALMRQGLKTLLDLEERVEVVGEAADGVEALALLPTIDPDVVLVDVRMPRMNGVELVGYLSRRYPGVAAVILTTFDDDEYVFEGLRSGARGYLLKDTPSEELVAAIERAHRGEAVLGGSITSKVVSEFRRLAPPREHAPDMDLLSGREREVLRLLATGASNREISRKLYITEGTVKNHITSILRKLDLRDRTQAALYAAEHGWGERG</sequence>
<dbReference type="PANTHER" id="PTHR43214:SF24">
    <property type="entry name" value="TRANSCRIPTIONAL REGULATORY PROTEIN NARL-RELATED"/>
    <property type="match status" value="1"/>
</dbReference>
<evidence type="ECO:0000256" key="1">
    <source>
        <dbReference type="ARBA" id="ARBA00022553"/>
    </source>
</evidence>
<feature type="domain" description="Response regulatory" evidence="7">
    <location>
        <begin position="1"/>
        <end position="115"/>
    </location>
</feature>
<dbReference type="InterPro" id="IPR058245">
    <property type="entry name" value="NreC/VraR/RcsB-like_REC"/>
</dbReference>
<dbReference type="PROSITE" id="PS00622">
    <property type="entry name" value="HTH_LUXR_1"/>
    <property type="match status" value="1"/>
</dbReference>
<keyword evidence="3" id="KW-0238">DNA-binding</keyword>
<evidence type="ECO:0000256" key="2">
    <source>
        <dbReference type="ARBA" id="ARBA00023015"/>
    </source>
</evidence>
<evidence type="ECO:0000313" key="8">
    <source>
        <dbReference type="EMBL" id="TCJ18129.1"/>
    </source>
</evidence>
<dbReference type="RefSeq" id="WP_132690295.1">
    <property type="nucleotide sequence ID" value="NZ_SKBU01000013.1"/>
</dbReference>
<dbReference type="CDD" id="cd17535">
    <property type="entry name" value="REC_NarL-like"/>
    <property type="match status" value="1"/>
</dbReference>
<dbReference type="EMBL" id="SKBU01000013">
    <property type="protein sequence ID" value="TCJ18129.1"/>
    <property type="molecule type" value="Genomic_DNA"/>
</dbReference>
<dbReference type="InterPro" id="IPR039420">
    <property type="entry name" value="WalR-like"/>
</dbReference>
<evidence type="ECO:0000313" key="9">
    <source>
        <dbReference type="Proteomes" id="UP000295244"/>
    </source>
</evidence>
<dbReference type="GO" id="GO:0000160">
    <property type="term" value="P:phosphorelay signal transduction system"/>
    <property type="evidence" value="ECO:0007669"/>
    <property type="project" value="InterPro"/>
</dbReference>
<dbReference type="Proteomes" id="UP000295244">
    <property type="component" value="Unassembled WGS sequence"/>
</dbReference>
<organism evidence="8 9">
    <name type="scientific">Rubrobacter taiwanensis</name>
    <dbReference type="NCBI Taxonomy" id="185139"/>
    <lineage>
        <taxon>Bacteria</taxon>
        <taxon>Bacillati</taxon>
        <taxon>Actinomycetota</taxon>
        <taxon>Rubrobacteria</taxon>
        <taxon>Rubrobacterales</taxon>
        <taxon>Rubrobacteraceae</taxon>
        <taxon>Rubrobacter</taxon>
    </lineage>
</organism>
<dbReference type="GO" id="GO:0003677">
    <property type="term" value="F:DNA binding"/>
    <property type="evidence" value="ECO:0007669"/>
    <property type="project" value="UniProtKB-KW"/>
</dbReference>
<feature type="modified residue" description="4-aspartylphosphate" evidence="5">
    <location>
        <position position="50"/>
    </location>
</feature>
<dbReference type="SMART" id="SM00448">
    <property type="entry name" value="REC"/>
    <property type="match status" value="1"/>
</dbReference>
<name>A0A4R1BLA1_9ACTN</name>
<dbReference type="InterPro" id="IPR001789">
    <property type="entry name" value="Sig_transdc_resp-reg_receiver"/>
</dbReference>
<evidence type="ECO:0000259" key="7">
    <source>
        <dbReference type="PROSITE" id="PS50110"/>
    </source>
</evidence>
<keyword evidence="1 5" id="KW-0597">Phosphoprotein</keyword>
<dbReference type="Gene3D" id="3.40.50.2300">
    <property type="match status" value="1"/>
</dbReference>
<evidence type="ECO:0000259" key="6">
    <source>
        <dbReference type="PROSITE" id="PS50043"/>
    </source>
</evidence>
<accession>A0A4R1BLA1</accession>
<dbReference type="SUPFAM" id="SSF46894">
    <property type="entry name" value="C-terminal effector domain of the bipartite response regulators"/>
    <property type="match status" value="1"/>
</dbReference>
<evidence type="ECO:0000256" key="3">
    <source>
        <dbReference type="ARBA" id="ARBA00023125"/>
    </source>
</evidence>
<keyword evidence="4" id="KW-0804">Transcription</keyword>
<dbReference type="PROSITE" id="PS50110">
    <property type="entry name" value="RESPONSE_REGULATORY"/>
    <property type="match status" value="1"/>
</dbReference>
<dbReference type="PANTHER" id="PTHR43214">
    <property type="entry name" value="TWO-COMPONENT RESPONSE REGULATOR"/>
    <property type="match status" value="1"/>
</dbReference>
<dbReference type="Pfam" id="PF00072">
    <property type="entry name" value="Response_reg"/>
    <property type="match status" value="1"/>
</dbReference>